<organism evidence="1 2">
    <name type="scientific">Brachionus plicatilis</name>
    <name type="common">Marine rotifer</name>
    <name type="synonym">Brachionus muelleri</name>
    <dbReference type="NCBI Taxonomy" id="10195"/>
    <lineage>
        <taxon>Eukaryota</taxon>
        <taxon>Metazoa</taxon>
        <taxon>Spiralia</taxon>
        <taxon>Gnathifera</taxon>
        <taxon>Rotifera</taxon>
        <taxon>Eurotatoria</taxon>
        <taxon>Monogononta</taxon>
        <taxon>Pseudotrocha</taxon>
        <taxon>Ploima</taxon>
        <taxon>Brachionidae</taxon>
        <taxon>Brachionus</taxon>
    </lineage>
</organism>
<keyword evidence="2" id="KW-1185">Reference proteome</keyword>
<comment type="caution">
    <text evidence="1">The sequence shown here is derived from an EMBL/GenBank/DDBJ whole genome shotgun (WGS) entry which is preliminary data.</text>
</comment>
<name>A0A3M7T2H3_BRAPC</name>
<protein>
    <submittedName>
        <fullName evidence="1">Uncharacterized protein</fullName>
    </submittedName>
</protein>
<dbReference type="EMBL" id="REGN01000422">
    <property type="protein sequence ID" value="RNA42038.1"/>
    <property type="molecule type" value="Genomic_DNA"/>
</dbReference>
<dbReference type="AlphaFoldDB" id="A0A3M7T2H3"/>
<evidence type="ECO:0000313" key="1">
    <source>
        <dbReference type="EMBL" id="RNA42038.1"/>
    </source>
</evidence>
<sequence>MFDLVFIFKDMDKRRVKISAYIQIERSDIFVTGHTRVSLGNTVSQQQGLFVLGRIVAQIPNPGSGVAGSGCQQVLHGILRTYEHLGVVTAEHSDPVGRNFHVGPLDCCCCNCYFSCGSMSMGSSLTSSSLTGSAGYTLARSWVGAGSPPAAFGYAPFVLSTNGLVVTLTGGVRRCWLAERSRSFFGAVFNSGGFASAFRSAATATLGPLVSGFVASRSAPAGLSKASRLASITSGMTASMSESGSPSRSVPSSATLISASIDFKN</sequence>
<dbReference type="Proteomes" id="UP000276133">
    <property type="component" value="Unassembled WGS sequence"/>
</dbReference>
<gene>
    <name evidence="1" type="ORF">BpHYR1_050347</name>
</gene>
<proteinExistence type="predicted"/>
<accession>A0A3M7T2H3</accession>
<evidence type="ECO:0000313" key="2">
    <source>
        <dbReference type="Proteomes" id="UP000276133"/>
    </source>
</evidence>
<reference evidence="1 2" key="1">
    <citation type="journal article" date="2018" name="Sci. Rep.">
        <title>Genomic signatures of local adaptation to the degree of environmental predictability in rotifers.</title>
        <authorList>
            <person name="Franch-Gras L."/>
            <person name="Hahn C."/>
            <person name="Garcia-Roger E.M."/>
            <person name="Carmona M.J."/>
            <person name="Serra M."/>
            <person name="Gomez A."/>
        </authorList>
    </citation>
    <scope>NUCLEOTIDE SEQUENCE [LARGE SCALE GENOMIC DNA]</scope>
    <source>
        <strain evidence="1">HYR1</strain>
    </source>
</reference>